<feature type="compositionally biased region" description="Low complexity" evidence="1">
    <location>
        <begin position="8"/>
        <end position="35"/>
    </location>
</feature>
<dbReference type="AlphaFoldDB" id="A0A822EK38"/>
<dbReference type="Proteomes" id="UP000663848">
    <property type="component" value="Unassembled WGS sequence"/>
</dbReference>
<evidence type="ECO:0000256" key="1">
    <source>
        <dbReference type="SAM" id="MobiDB-lite"/>
    </source>
</evidence>
<proteinExistence type="predicted"/>
<gene>
    <name evidence="2" type="ORF">QYT958_LOCUS45103</name>
</gene>
<name>A0A822EK38_9BILA</name>
<comment type="caution">
    <text evidence="2">The sequence shown here is derived from an EMBL/GenBank/DDBJ whole genome shotgun (WGS) entry which is preliminary data.</text>
</comment>
<evidence type="ECO:0000313" key="3">
    <source>
        <dbReference type="Proteomes" id="UP000663848"/>
    </source>
</evidence>
<organism evidence="2 3">
    <name type="scientific">Rotaria socialis</name>
    <dbReference type="NCBI Taxonomy" id="392032"/>
    <lineage>
        <taxon>Eukaryota</taxon>
        <taxon>Metazoa</taxon>
        <taxon>Spiralia</taxon>
        <taxon>Gnathifera</taxon>
        <taxon>Rotifera</taxon>
        <taxon>Eurotatoria</taxon>
        <taxon>Bdelloidea</taxon>
        <taxon>Philodinida</taxon>
        <taxon>Philodinidae</taxon>
        <taxon>Rotaria</taxon>
    </lineage>
</organism>
<evidence type="ECO:0000313" key="2">
    <source>
        <dbReference type="EMBL" id="CAF5105969.1"/>
    </source>
</evidence>
<sequence length="80" mass="9238">DYYHHHQQQQQQHHQQQSRSTTTTTMNRLPTTHTTSMNAGNTFVAKINDAQLSDGVNQSQIFFVNMPQQDQKNQQVLSVL</sequence>
<protein>
    <submittedName>
        <fullName evidence="2">Uncharacterized protein</fullName>
    </submittedName>
</protein>
<accession>A0A822EK38</accession>
<feature type="non-terminal residue" evidence="2">
    <location>
        <position position="80"/>
    </location>
</feature>
<feature type="non-terminal residue" evidence="2">
    <location>
        <position position="1"/>
    </location>
</feature>
<feature type="region of interest" description="Disordered" evidence="1">
    <location>
        <begin position="1"/>
        <end position="40"/>
    </location>
</feature>
<dbReference type="EMBL" id="CAJOBR010073270">
    <property type="protein sequence ID" value="CAF5105969.1"/>
    <property type="molecule type" value="Genomic_DNA"/>
</dbReference>
<reference evidence="2" key="1">
    <citation type="submission" date="2021-02" db="EMBL/GenBank/DDBJ databases">
        <authorList>
            <person name="Nowell W R."/>
        </authorList>
    </citation>
    <scope>NUCLEOTIDE SEQUENCE</scope>
</reference>